<comment type="caution">
    <text evidence="1">The sequence shown here is derived from an EMBL/GenBank/DDBJ whole genome shotgun (WGS) entry which is preliminary data.</text>
</comment>
<evidence type="ECO:0000313" key="1">
    <source>
        <dbReference type="EMBL" id="EQA44061.1"/>
    </source>
</evidence>
<gene>
    <name evidence="1" type="ORF">LEP1GSC050_2356</name>
</gene>
<name>T0F843_9LEPT</name>
<dbReference type="AlphaFoldDB" id="T0F843"/>
<dbReference type="EMBL" id="AHMO02000008">
    <property type="protein sequence ID" value="EQA44061.1"/>
    <property type="molecule type" value="Genomic_DNA"/>
</dbReference>
<evidence type="ECO:0000313" key="2">
    <source>
        <dbReference type="Proteomes" id="UP000015454"/>
    </source>
</evidence>
<accession>T0F843</accession>
<keyword evidence="2" id="KW-1185">Reference proteome</keyword>
<proteinExistence type="predicted"/>
<reference evidence="1" key="1">
    <citation type="submission" date="2013-05" db="EMBL/GenBank/DDBJ databases">
        <authorList>
            <person name="Harkins D.M."/>
            <person name="Durkin A.S."/>
            <person name="Brinkac L.M."/>
            <person name="Haft D.H."/>
            <person name="Selengut J.D."/>
            <person name="Sanka R."/>
            <person name="DePew J."/>
            <person name="Purushe J."/>
            <person name="Hartskeerl R.A."/>
            <person name="Ahmed A."/>
            <person name="van der Linden H."/>
            <person name="Goris M.G.A."/>
            <person name="Vinetz J.M."/>
            <person name="Sutton G.G."/>
            <person name="Nierman W.C."/>
            <person name="Fouts D.E."/>
        </authorList>
    </citation>
    <scope>NUCLEOTIDE SEQUENCE [LARGE SCALE GENOMIC DNA]</scope>
    <source>
        <strain evidence="1">5399</strain>
    </source>
</reference>
<protein>
    <submittedName>
        <fullName evidence="1">Uncharacterized protein</fullName>
    </submittedName>
</protein>
<dbReference type="Proteomes" id="UP000015454">
    <property type="component" value="Unassembled WGS sequence"/>
</dbReference>
<organism evidence="1 2">
    <name type="scientific">Leptospira broomii serovar Hurstbridge str. 5399</name>
    <dbReference type="NCBI Taxonomy" id="1049789"/>
    <lineage>
        <taxon>Bacteria</taxon>
        <taxon>Pseudomonadati</taxon>
        <taxon>Spirochaetota</taxon>
        <taxon>Spirochaetia</taxon>
        <taxon>Leptospirales</taxon>
        <taxon>Leptospiraceae</taxon>
        <taxon>Leptospira</taxon>
    </lineage>
</organism>
<sequence length="97" mass="10771">MDLRCEHSGFRFDDFKKIFIGFRKSVGDVLRPAVSRLAGMCVTSAVTNQNAAKPEGRVAKRARTECLTSTYTTVFVEKAGSRSRIAASNRLHMEDSN</sequence>